<name>A0ABQ9XIZ4_9EUKA</name>
<accession>A0ABQ9XIZ4</accession>
<evidence type="ECO:0000256" key="1">
    <source>
        <dbReference type="SAM" id="MobiDB-lite"/>
    </source>
</evidence>
<gene>
    <name evidence="3" type="ORF">BLNAU_12670</name>
</gene>
<dbReference type="SUPFAM" id="SSF48371">
    <property type="entry name" value="ARM repeat"/>
    <property type="match status" value="2"/>
</dbReference>
<dbReference type="PANTHER" id="PTHR48148:SF3">
    <property type="entry name" value="KERATINOCYTE PROLINE-RICH PROTEIN"/>
    <property type="match status" value="1"/>
</dbReference>
<feature type="compositionally biased region" description="Polar residues" evidence="1">
    <location>
        <begin position="930"/>
        <end position="945"/>
    </location>
</feature>
<dbReference type="Pfam" id="PF02854">
    <property type="entry name" value="MIF4G"/>
    <property type="match status" value="1"/>
</dbReference>
<feature type="region of interest" description="Disordered" evidence="1">
    <location>
        <begin position="924"/>
        <end position="964"/>
    </location>
</feature>
<protein>
    <recommendedName>
        <fullName evidence="2">MIF4G domain-containing protein</fullName>
    </recommendedName>
</protein>
<feature type="compositionally biased region" description="Basic and acidic residues" evidence="1">
    <location>
        <begin position="140"/>
        <end position="151"/>
    </location>
</feature>
<feature type="compositionally biased region" description="Polar residues" evidence="1">
    <location>
        <begin position="222"/>
        <end position="241"/>
    </location>
</feature>
<feature type="region of interest" description="Disordered" evidence="1">
    <location>
        <begin position="1043"/>
        <end position="1067"/>
    </location>
</feature>
<feature type="domain" description="MIF4G" evidence="2">
    <location>
        <begin position="688"/>
        <end position="915"/>
    </location>
</feature>
<feature type="region of interest" description="Disordered" evidence="1">
    <location>
        <begin position="100"/>
        <end position="327"/>
    </location>
</feature>
<feature type="compositionally biased region" description="Polar residues" evidence="1">
    <location>
        <begin position="162"/>
        <end position="194"/>
    </location>
</feature>
<feature type="compositionally biased region" description="Low complexity" evidence="1">
    <location>
        <begin position="792"/>
        <end position="806"/>
    </location>
</feature>
<dbReference type="Proteomes" id="UP001281761">
    <property type="component" value="Unassembled WGS sequence"/>
</dbReference>
<feature type="compositionally biased region" description="Low complexity" evidence="1">
    <location>
        <begin position="1045"/>
        <end position="1054"/>
    </location>
</feature>
<keyword evidence="4" id="KW-1185">Reference proteome</keyword>
<feature type="region of interest" description="Disordered" evidence="1">
    <location>
        <begin position="758"/>
        <end position="809"/>
    </location>
</feature>
<organism evidence="3 4">
    <name type="scientific">Blattamonas nauphoetae</name>
    <dbReference type="NCBI Taxonomy" id="2049346"/>
    <lineage>
        <taxon>Eukaryota</taxon>
        <taxon>Metamonada</taxon>
        <taxon>Preaxostyla</taxon>
        <taxon>Oxymonadida</taxon>
        <taxon>Blattamonas</taxon>
    </lineage>
</organism>
<dbReference type="InterPro" id="IPR016024">
    <property type="entry name" value="ARM-type_fold"/>
</dbReference>
<reference evidence="3 4" key="1">
    <citation type="journal article" date="2022" name="bioRxiv">
        <title>Genomics of Preaxostyla Flagellates Illuminates Evolutionary Transitions and the Path Towards Mitochondrial Loss.</title>
        <authorList>
            <person name="Novak L.V.F."/>
            <person name="Treitli S.C."/>
            <person name="Pyrih J."/>
            <person name="Halakuc P."/>
            <person name="Pipaliya S.V."/>
            <person name="Vacek V."/>
            <person name="Brzon O."/>
            <person name="Soukal P."/>
            <person name="Eme L."/>
            <person name="Dacks J.B."/>
            <person name="Karnkowska A."/>
            <person name="Elias M."/>
            <person name="Hampl V."/>
        </authorList>
    </citation>
    <scope>NUCLEOTIDE SEQUENCE [LARGE SCALE GENOMIC DNA]</scope>
    <source>
        <strain evidence="3">NAU3</strain>
        <tissue evidence="3">Gut</tissue>
    </source>
</reference>
<comment type="caution">
    <text evidence="3">The sequence shown here is derived from an EMBL/GenBank/DDBJ whole genome shotgun (WGS) entry which is preliminary data.</text>
</comment>
<feature type="compositionally biased region" description="Basic and acidic residues" evidence="1">
    <location>
        <begin position="203"/>
        <end position="214"/>
    </location>
</feature>
<proteinExistence type="predicted"/>
<feature type="compositionally biased region" description="Low complexity" evidence="1">
    <location>
        <begin position="947"/>
        <end position="963"/>
    </location>
</feature>
<evidence type="ECO:0000313" key="3">
    <source>
        <dbReference type="EMBL" id="KAK2952408.1"/>
    </source>
</evidence>
<dbReference type="InterPro" id="IPR003890">
    <property type="entry name" value="MIF4G-like_typ-3"/>
</dbReference>
<evidence type="ECO:0000313" key="4">
    <source>
        <dbReference type="Proteomes" id="UP001281761"/>
    </source>
</evidence>
<feature type="region of interest" description="Disordered" evidence="1">
    <location>
        <begin position="659"/>
        <end position="681"/>
    </location>
</feature>
<dbReference type="EMBL" id="JARBJD010000104">
    <property type="protein sequence ID" value="KAK2952408.1"/>
    <property type="molecule type" value="Genomic_DNA"/>
</dbReference>
<evidence type="ECO:0000259" key="2">
    <source>
        <dbReference type="Pfam" id="PF02854"/>
    </source>
</evidence>
<feature type="compositionally biased region" description="Polar residues" evidence="1">
    <location>
        <begin position="762"/>
        <end position="782"/>
    </location>
</feature>
<dbReference type="PANTHER" id="PTHR48148">
    <property type="entry name" value="KERATINOCYTE PROLINE-RICH PROTEIN"/>
    <property type="match status" value="1"/>
</dbReference>
<sequence>MNYPYEHGPHQPPQPYGYPMMTPMAPQVMMPMGSPMYPQGYYQNTQILAPPAPLQDPTMSLQDVIHQTGGFVPTFKPSSDKDPIQTATIDRSRAVAAKTFKPKGMKSNQPQSVPDPIDLSQVSNSKPFIPKPGAQLPATDKSKDISLEHNIDSTAPKIFKPRSQTSPTKNENQPTPQISAPSQPKQPLVPQNDQVIVPSVDTEQSKTKEIEEQKSAIALPTTVETILTQPEPTSDSISTPIVQAIDSIPSKPESKEFSHSSSEPPSPAPTEIRATPQPKPKKAVIANDENSFPDIGGLTPSPTPSESPTSGKKKNKPKKEKNQNISFLPPQSEIPRLTAVLTITGPSPTNTNGTVLPQTLQTSTPSQPGLSHPPSVFTTSPIQTPISIISLSPKATLTPYQPQSIIFEPGPSTPQSHALIAHKPNTPTIPLNDVTQGSSIYPSLTISEISLPTQTLDLFSESTSFASIYKKPKVQNIDKNKVYPEKHYSFATLINSIFKTPQPKRVFPSDFNKTELAKVTTPMNAPKQYSKSQQGNQLQPKYNTYRKGQNRGPSRPKVSFFFRAEKAWTGGTKETTEQKRTRYIKQYLAEVENNNDEDEEFKQLDGFQRFKIREKEAEKMADRLLSLDSFTSKIRLLLNKLNPKHYDKLFIDFRDNLFPDESQQRPPPDSENEDDSEIIEDRNERFNRAVLEIYDKAVYETKYVKLYADLCKQLADYEQQLPHSSPPDSPSLRMSVVPTTFRKCLVDKVSTTLKQYAAKSVQDPNSSLRQLQTPSPGTISAPNPSPSPTSELASPSPTPALTATPTRTSDNSAVLERLEARGNVLFIGYLIANDLISTREGAPCLAALWEGTTPQNVIEENVEAVSTFLIVTGKRIQKEAPEAIEKNMNKLNHLIKHGNITPQCKYKLMEAVYARDRNWEPQKPIVEARSVQSTPARSQPQTPMRQPSPTQQVVPQVLSTPQTKSKVRIMRPDDTVVKLSPDENAMVNKIVGCAGESIAKLDYRFTAKLEIIVRNWIVAQVKAMKAGEKLSHAIHSELKERILSEEQSSLSSSPSPSPSPRPIPTDAAAAASQASLITVFSLFIITQSSHVMNAIDPQLLSSSPQSKQPPATIDSTWSQICLDGMEAALDAASNSLKTEIKRLDNPRRVFSLIFMNGGIQITNHVLTAYAVLGPFFQSQPTKHKQDAINDGFISLTDNARLFLRAVIEEAVFTHFGSFVLDGMFDGEQISNERIGERIGINIQNMKRPFSFPTLLSNVSSMRETDREPDTATEPITNSLLKFWPPSTPPPTLALTSISSFRLWVKEVTGCKTQSIPLSSIFTSLIPSGDKRTQLHESWIEQEAFERVQFKLETLISFEARKLCAVLLSHPAVLSRDVVLNETPSSDSLVFLLTSLSTSSLALVFTARASDFCKQHNFDSKTINTNKPQLVPVILTTFAEFILDIPPPTATALSLEQLQSFTQHSSFTAKSLFAAALTRSLIQFILSYSESVDTLDLSKSYDESLVASVFTSHYGFSRALPTPRFPPFFPKQAN</sequence>
<dbReference type="Gene3D" id="1.25.40.180">
    <property type="match status" value="1"/>
</dbReference>